<feature type="transmembrane region" description="Helical" evidence="11">
    <location>
        <begin position="341"/>
        <end position="367"/>
    </location>
</feature>
<keyword evidence="9 11" id="KW-0472">Membrane</keyword>
<feature type="domain" description="ABC transporter" evidence="12">
    <location>
        <begin position="424"/>
        <end position="648"/>
    </location>
</feature>
<evidence type="ECO:0000256" key="6">
    <source>
        <dbReference type="ARBA" id="ARBA00022741"/>
    </source>
</evidence>
<dbReference type="InterPro" id="IPR003593">
    <property type="entry name" value="AAA+_ATPase"/>
</dbReference>
<feature type="domain" description="ABC transmembrane type-1" evidence="13">
    <location>
        <begin position="740"/>
        <end position="1021"/>
    </location>
</feature>
<evidence type="ECO:0000256" key="3">
    <source>
        <dbReference type="ARBA" id="ARBA00022448"/>
    </source>
</evidence>
<dbReference type="CDD" id="cd18579">
    <property type="entry name" value="ABC_6TM_ABCC_D1"/>
    <property type="match status" value="1"/>
</dbReference>
<dbReference type="SUPFAM" id="SSF90123">
    <property type="entry name" value="ABC transporter transmembrane region"/>
    <property type="match status" value="2"/>
</dbReference>
<dbReference type="Pfam" id="PF00005">
    <property type="entry name" value="ABC_tran"/>
    <property type="match status" value="2"/>
</dbReference>
<dbReference type="InterPro" id="IPR044726">
    <property type="entry name" value="ABCC_6TM_D2"/>
</dbReference>
<evidence type="ECO:0000259" key="13">
    <source>
        <dbReference type="PROSITE" id="PS50929"/>
    </source>
</evidence>
<evidence type="ECO:0000259" key="12">
    <source>
        <dbReference type="PROSITE" id="PS50893"/>
    </source>
</evidence>
<evidence type="ECO:0000256" key="11">
    <source>
        <dbReference type="SAM" id="Phobius"/>
    </source>
</evidence>
<feature type="transmembrane region" description="Helical" evidence="11">
    <location>
        <begin position="779"/>
        <end position="805"/>
    </location>
</feature>
<dbReference type="PANTHER" id="PTHR24223">
    <property type="entry name" value="ATP-BINDING CASSETTE SUB-FAMILY C"/>
    <property type="match status" value="1"/>
</dbReference>
<dbReference type="InterPro" id="IPR017871">
    <property type="entry name" value="ABC_transporter-like_CS"/>
</dbReference>
<feature type="transmembrane region" description="Helical" evidence="11">
    <location>
        <begin position="314"/>
        <end position="335"/>
    </location>
</feature>
<dbReference type="InterPro" id="IPR027417">
    <property type="entry name" value="P-loop_NTPase"/>
</dbReference>
<feature type="domain" description="ABC transporter" evidence="12">
    <location>
        <begin position="1059"/>
        <end position="1293"/>
    </location>
</feature>
<feature type="domain" description="ABC transmembrane type-1" evidence="13">
    <location>
        <begin position="104"/>
        <end position="383"/>
    </location>
</feature>
<organism evidence="14 15">
    <name type="scientific">Pythium insidiosum</name>
    <name type="common">Pythiosis disease agent</name>
    <dbReference type="NCBI Taxonomy" id="114742"/>
    <lineage>
        <taxon>Eukaryota</taxon>
        <taxon>Sar</taxon>
        <taxon>Stramenopiles</taxon>
        <taxon>Oomycota</taxon>
        <taxon>Peronosporomycetes</taxon>
        <taxon>Pythiales</taxon>
        <taxon>Pythiaceae</taxon>
        <taxon>Pythium</taxon>
    </lineage>
</organism>
<dbReference type="InterPro" id="IPR011527">
    <property type="entry name" value="ABC1_TM_dom"/>
</dbReference>
<dbReference type="SMART" id="SM00382">
    <property type="entry name" value="AAA"/>
    <property type="match status" value="2"/>
</dbReference>
<dbReference type="GO" id="GO:0016887">
    <property type="term" value="F:ATP hydrolysis activity"/>
    <property type="evidence" value="ECO:0007669"/>
    <property type="project" value="InterPro"/>
</dbReference>
<dbReference type="InterPro" id="IPR036640">
    <property type="entry name" value="ABC1_TM_sf"/>
</dbReference>
<sequence>MGYSTFGSRPGEAQPLLPLGGTQFAASLPHPQERASWLSKLFISWVNPMLTLGNERQLEQDDVWPLAQSNQCEPAANLLQRHWLASGSLVRAFLRSYGFRYISIGLLLAGAYGCDLLGPYVLFHVVDLIGKAQLDLESLGFWLGLLFVTRILKALLFAYVYAETQVIAVRFSSALKSIIFQKSLRLDAEAKTLKSTGDIVNIYTTDVQNILSAAYFFHEMWVLPIEIAIALVMLFNIVGLATFAGVGVIVVVLLVNNTLARAQAHTFQSVMKVKDERMKVINELFSAMQIVKLNAWETKFAAKVREVRERELNVVWRLLLIGAANIFALWGAPVFVSTATFAVYALAMGQTLTAAKVFTALSLFRLIQEPLRSLPRIITGVIQAGISVKRLMEYMELSEVDPHAVAGRENAELVAKYEPKQVVVAMDHATFGWRAAPSPLLRDVSLTIKRGDFVVVHGRVGSGKSSLCAALLGDMPKLSGTVYVGGSVAYCSQQPWIQNLTIRENILFGQPYDKKKYRKVIEACGLTKDLASFPAGDRTEIGQKGLNVSGGQKARISLARACYSDAEIVIMDAPLAAVDAIVQNEIFTKCMLGLLKNKTRLLVTHNPEIIASPHVDLAIRLDEGVLTPSRNTSHSTASAPPLVSPLIGRRGVVSRSARRQQQQQELTHQAEKEESALEAFSSERIIAEGFSPLSNRSVDSFIGERNDGRLVQEEARQAGRVSKRVFRAYFDAVGGMGVVVFLLVVQCVWQALQILSDLWLSYWTGTSDEEQRAHVSRNLLIYVGLALGSSVMVLLRTLTVSFSGIRGARKMFDSMTTSLLQAPMSFFDTNPVGRILNRYGDDVSNVDFRLPFAYGTMLAVTFSNGCTLFTAAAVTKFFGLLIIPILFVYVRVGLFYLRPARELQRLQKTTQSPVLGHVAEAIDGTLIVRAFGSDQVMRFVEQNFDKIDANNRVVHLSIYTGQWFALRMQLLGGVIVVLIAGALVAMRSTLSAGVIGLAFNYALAVDQGLETLIQAWSWLEQAMVSPERIQEYIDVAGEAPHELPAPAGFEPSWPSRGEVVFENVSFRYRQDSDLVLRGVSFRLTPGEKIGIVGRTGAGKSSLTMALFRINELAAGRVVIDGVDTSRLGLRTLRGRLSIITQTPVLFKGTLRGYLDPFDEQTDDSLWVALRKVGLAEQIGALDGKLLAALEENGENFSVGERQMLCMARALLSDARVVIMDEATAAIDHDTDQRLQRVIRTEFAKSTMLTIAHRLDTVLDADRIMVLDAGRIAEFDAPSALLAKRKGHLYDLAKEGGYLDRLPGHKDEQRDVAPVATAEAA</sequence>
<protein>
    <submittedName>
        <fullName evidence="14">Uncharacterized protein</fullName>
    </submittedName>
</protein>
<proteinExistence type="inferred from homology"/>
<keyword evidence="6" id="KW-0547">Nucleotide-binding</keyword>
<feature type="transmembrane region" description="Helical" evidence="11">
    <location>
        <begin position="877"/>
        <end position="897"/>
    </location>
</feature>
<evidence type="ECO:0000256" key="1">
    <source>
        <dbReference type="ARBA" id="ARBA00004128"/>
    </source>
</evidence>
<name>A0AAD5Q725_PYTIN</name>
<evidence type="ECO:0000256" key="4">
    <source>
        <dbReference type="ARBA" id="ARBA00022692"/>
    </source>
</evidence>
<dbReference type="FunFam" id="3.40.50.300:FF:000997">
    <property type="entry name" value="Multidrug resistance-associated protein 1"/>
    <property type="match status" value="1"/>
</dbReference>
<dbReference type="GO" id="GO:0140359">
    <property type="term" value="F:ABC-type transporter activity"/>
    <property type="evidence" value="ECO:0007669"/>
    <property type="project" value="InterPro"/>
</dbReference>
<dbReference type="GO" id="GO:0005774">
    <property type="term" value="C:vacuolar membrane"/>
    <property type="evidence" value="ECO:0007669"/>
    <property type="project" value="UniProtKB-SubCell"/>
</dbReference>
<dbReference type="CDD" id="cd03250">
    <property type="entry name" value="ABCC_MRP_domain1"/>
    <property type="match status" value="1"/>
</dbReference>
<dbReference type="EMBL" id="JAKCXM010000456">
    <property type="protein sequence ID" value="KAJ0393843.1"/>
    <property type="molecule type" value="Genomic_DNA"/>
</dbReference>
<dbReference type="FunFam" id="1.20.1560.10:FF:000063">
    <property type="entry name" value="Multidrug resistance protein ABC transporter"/>
    <property type="match status" value="1"/>
</dbReference>
<evidence type="ECO:0000313" key="15">
    <source>
        <dbReference type="Proteomes" id="UP001209570"/>
    </source>
</evidence>
<evidence type="ECO:0000256" key="7">
    <source>
        <dbReference type="ARBA" id="ARBA00022840"/>
    </source>
</evidence>
<keyword evidence="15" id="KW-1185">Reference proteome</keyword>
<dbReference type="InterPro" id="IPR050173">
    <property type="entry name" value="ABC_transporter_C-like"/>
</dbReference>
<dbReference type="GO" id="GO:0005524">
    <property type="term" value="F:ATP binding"/>
    <property type="evidence" value="ECO:0007669"/>
    <property type="project" value="UniProtKB-KW"/>
</dbReference>
<dbReference type="CDD" id="cd18580">
    <property type="entry name" value="ABC_6TM_ABCC_D2"/>
    <property type="match status" value="1"/>
</dbReference>
<gene>
    <name evidence="14" type="ORF">P43SY_001706</name>
</gene>
<dbReference type="PROSITE" id="PS00211">
    <property type="entry name" value="ABC_TRANSPORTER_1"/>
    <property type="match status" value="1"/>
</dbReference>
<evidence type="ECO:0000256" key="10">
    <source>
        <dbReference type="SAM" id="MobiDB-lite"/>
    </source>
</evidence>
<dbReference type="CDD" id="cd03244">
    <property type="entry name" value="ABCC_MRP_domain2"/>
    <property type="match status" value="1"/>
</dbReference>
<dbReference type="InterPro" id="IPR044746">
    <property type="entry name" value="ABCC_6TM_D1"/>
</dbReference>
<dbReference type="FunFam" id="3.40.50.300:FF:000610">
    <property type="entry name" value="Multidrug resistance-associated ABC transporter"/>
    <property type="match status" value="1"/>
</dbReference>
<evidence type="ECO:0000313" key="14">
    <source>
        <dbReference type="EMBL" id="KAJ0393843.1"/>
    </source>
</evidence>
<dbReference type="InterPro" id="IPR003439">
    <property type="entry name" value="ABC_transporter-like_ATP-bd"/>
</dbReference>
<keyword evidence="7" id="KW-0067">ATP-binding</keyword>
<comment type="similarity">
    <text evidence="2">Belongs to the ABC transporter superfamily. ABCC family. Conjugate transporter (TC 3.A.1.208) subfamily.</text>
</comment>
<dbReference type="SUPFAM" id="SSF52540">
    <property type="entry name" value="P-loop containing nucleoside triphosphate hydrolases"/>
    <property type="match status" value="2"/>
</dbReference>
<comment type="subcellular location">
    <subcellularLocation>
        <location evidence="1">Vacuole membrane</location>
        <topology evidence="1">Multi-pass membrane protein</topology>
    </subcellularLocation>
</comment>
<feature type="transmembrane region" description="Helical" evidence="11">
    <location>
        <begin position="141"/>
        <end position="162"/>
    </location>
</feature>
<keyword evidence="5" id="KW-0677">Repeat</keyword>
<keyword evidence="4 11" id="KW-0812">Transmembrane</keyword>
<feature type="transmembrane region" description="Helical" evidence="11">
    <location>
        <begin position="964"/>
        <end position="986"/>
    </location>
</feature>
<accession>A0AAD5Q725</accession>
<feature type="transmembrane region" description="Helical" evidence="11">
    <location>
        <begin position="229"/>
        <end position="255"/>
    </location>
</feature>
<dbReference type="FunFam" id="1.20.1560.10:FF:000003">
    <property type="entry name" value="ABC transporter C family member 10"/>
    <property type="match status" value="1"/>
</dbReference>
<dbReference type="PROSITE" id="PS50929">
    <property type="entry name" value="ABC_TM1F"/>
    <property type="match status" value="2"/>
</dbReference>
<dbReference type="Gene3D" id="1.20.1560.10">
    <property type="entry name" value="ABC transporter type 1, transmembrane domain"/>
    <property type="match status" value="2"/>
</dbReference>
<evidence type="ECO:0000256" key="9">
    <source>
        <dbReference type="ARBA" id="ARBA00023136"/>
    </source>
</evidence>
<dbReference type="Gene3D" id="3.40.50.300">
    <property type="entry name" value="P-loop containing nucleotide triphosphate hydrolases"/>
    <property type="match status" value="2"/>
</dbReference>
<evidence type="ECO:0000256" key="2">
    <source>
        <dbReference type="ARBA" id="ARBA00009726"/>
    </source>
</evidence>
<dbReference type="PANTHER" id="PTHR24223:SF443">
    <property type="entry name" value="MULTIDRUG-RESISTANCE LIKE PROTEIN 1, ISOFORM I"/>
    <property type="match status" value="1"/>
</dbReference>
<keyword evidence="8 11" id="KW-1133">Transmembrane helix</keyword>
<reference evidence="14" key="1">
    <citation type="submission" date="2021-12" db="EMBL/GenBank/DDBJ databases">
        <title>Prjna785345.</title>
        <authorList>
            <person name="Rujirawat T."/>
            <person name="Krajaejun T."/>
        </authorList>
    </citation>
    <scope>NUCLEOTIDE SEQUENCE</scope>
    <source>
        <strain evidence="14">Pi057C3</strain>
    </source>
</reference>
<feature type="transmembrane region" description="Helical" evidence="11">
    <location>
        <begin position="852"/>
        <end position="871"/>
    </location>
</feature>
<feature type="compositionally biased region" description="Basic and acidic residues" evidence="10">
    <location>
        <begin position="1301"/>
        <end position="1310"/>
    </location>
</feature>
<keyword evidence="3" id="KW-0813">Transport</keyword>
<dbReference type="PROSITE" id="PS50893">
    <property type="entry name" value="ABC_TRANSPORTER_2"/>
    <property type="match status" value="2"/>
</dbReference>
<feature type="region of interest" description="Disordered" evidence="10">
    <location>
        <begin position="1301"/>
        <end position="1320"/>
    </location>
</feature>
<evidence type="ECO:0000256" key="5">
    <source>
        <dbReference type="ARBA" id="ARBA00022737"/>
    </source>
</evidence>
<evidence type="ECO:0000256" key="8">
    <source>
        <dbReference type="ARBA" id="ARBA00022989"/>
    </source>
</evidence>
<feature type="transmembrane region" description="Helical" evidence="11">
    <location>
        <begin position="728"/>
        <end position="752"/>
    </location>
</feature>
<feature type="transmembrane region" description="Helical" evidence="11">
    <location>
        <begin position="101"/>
        <end position="121"/>
    </location>
</feature>
<dbReference type="Proteomes" id="UP001209570">
    <property type="component" value="Unassembled WGS sequence"/>
</dbReference>
<comment type="caution">
    <text evidence="14">The sequence shown here is derived from an EMBL/GenBank/DDBJ whole genome shotgun (WGS) entry which is preliminary data.</text>
</comment>
<dbReference type="Pfam" id="PF00664">
    <property type="entry name" value="ABC_membrane"/>
    <property type="match status" value="2"/>
</dbReference>